<comment type="caution">
    <text evidence="1">The sequence shown here is derived from an EMBL/GenBank/DDBJ whole genome shotgun (WGS) entry which is preliminary data.</text>
</comment>
<protein>
    <submittedName>
        <fullName evidence="1">Alpha/beta hydrolase</fullName>
    </submittedName>
</protein>
<dbReference type="Proteomes" id="UP001174839">
    <property type="component" value="Unassembled WGS sequence"/>
</dbReference>
<evidence type="ECO:0000313" key="2">
    <source>
        <dbReference type="Proteomes" id="UP001174839"/>
    </source>
</evidence>
<reference evidence="1" key="1">
    <citation type="submission" date="2023-06" db="EMBL/GenBank/DDBJ databases">
        <title>Robiginitalea aurantiacus sp. nov. and Algoriphagus sediminis sp. nov., isolated from coastal sediment.</title>
        <authorList>
            <person name="Zhou Z.Y."/>
            <person name="An J."/>
            <person name="Jia Y.W."/>
            <person name="Du Z.J."/>
        </authorList>
    </citation>
    <scope>NUCLEOTIDE SEQUENCE</scope>
    <source>
        <strain evidence="1">M39</strain>
    </source>
</reference>
<evidence type="ECO:0000313" key="1">
    <source>
        <dbReference type="EMBL" id="MDM9630857.1"/>
    </source>
</evidence>
<accession>A0ABT7WD58</accession>
<dbReference type="SUPFAM" id="SSF53474">
    <property type="entry name" value="alpha/beta-Hydrolases"/>
    <property type="match status" value="1"/>
</dbReference>
<dbReference type="InterPro" id="IPR029058">
    <property type="entry name" value="AB_hydrolase_fold"/>
</dbReference>
<dbReference type="EMBL" id="JAUDUY010000002">
    <property type="protein sequence ID" value="MDM9630857.1"/>
    <property type="molecule type" value="Genomic_DNA"/>
</dbReference>
<keyword evidence="1" id="KW-0378">Hydrolase</keyword>
<proteinExistence type="predicted"/>
<name>A0ABT7WD58_9FLAO</name>
<keyword evidence="2" id="KW-1185">Reference proteome</keyword>
<gene>
    <name evidence="1" type="ORF">QU605_05210</name>
</gene>
<dbReference type="GO" id="GO:0016787">
    <property type="term" value="F:hydrolase activity"/>
    <property type="evidence" value="ECO:0007669"/>
    <property type="project" value="UniProtKB-KW"/>
</dbReference>
<sequence>MPFRTIPYNRKIGRIFAASGNMRGFFVFLMLLGSVSSFVSAQELALKKGIVLDSLPINDSIARQIVLYLPQDFELTTKWPILFLCDMDGAIEKKMRYLKALADKNGYILASSRSLSDSVSLTDKILAVSGSLGKLKDLLPLDLNRIYTSGYDTGGQLATIVPSMLRGVTGVLSVASGLPNLELINPKEPFDFVGIMGRADYQYLNLLAEEELLDQRKVPNFMLYHGEGHEWPDLRFLDLGMQIFTLTGMKRGTIRKDEGLIQSAYTDYKDLIMELEAMNQLRLAHHYAKQGETLFEGLTATEWFKAREKEVRKSKAYKDQKREWEAVRLKELILTEDYIFYLEEDVLSFNLDNLGWWNNQMGKITKYKNSTIAEEKLLGRRLDGYLNAIVDEYIALSAKVPNPDYDGLILLNMLKTITSPFDYNSYLQVISLTAKYGDFGTANYYLEALLKKGYTDADHLYELPNTGLLRISPEFNALIDEYLGEARYAIE</sequence>
<organism evidence="1 2">
    <name type="scientific">Robiginitalea aurantiaca</name>
    <dbReference type="NCBI Taxonomy" id="3056915"/>
    <lineage>
        <taxon>Bacteria</taxon>
        <taxon>Pseudomonadati</taxon>
        <taxon>Bacteroidota</taxon>
        <taxon>Flavobacteriia</taxon>
        <taxon>Flavobacteriales</taxon>
        <taxon>Flavobacteriaceae</taxon>
        <taxon>Robiginitalea</taxon>
    </lineage>
</organism>